<reference evidence="1" key="2">
    <citation type="journal article" date="2015" name="Data Brief">
        <title>Shoot transcriptome of the giant reed, Arundo donax.</title>
        <authorList>
            <person name="Barrero R.A."/>
            <person name="Guerrero F.D."/>
            <person name="Moolhuijzen P."/>
            <person name="Goolsby J.A."/>
            <person name="Tidwell J."/>
            <person name="Bellgard S.E."/>
            <person name="Bellgard M.I."/>
        </authorList>
    </citation>
    <scope>NUCLEOTIDE SEQUENCE</scope>
    <source>
        <tissue evidence="1">Shoot tissue taken approximately 20 cm above the soil surface</tissue>
    </source>
</reference>
<dbReference type="AlphaFoldDB" id="A0A0A8YZ93"/>
<accession>A0A0A8YZ93</accession>
<proteinExistence type="predicted"/>
<reference evidence="1" key="1">
    <citation type="submission" date="2014-09" db="EMBL/GenBank/DDBJ databases">
        <authorList>
            <person name="Magalhaes I.L.F."/>
            <person name="Oliveira U."/>
            <person name="Santos F.R."/>
            <person name="Vidigal T.H.D.A."/>
            <person name="Brescovit A.D."/>
            <person name="Santos A.J."/>
        </authorList>
    </citation>
    <scope>NUCLEOTIDE SEQUENCE</scope>
    <source>
        <tissue evidence="1">Shoot tissue taken approximately 20 cm above the soil surface</tissue>
    </source>
</reference>
<dbReference type="EMBL" id="GBRH01267157">
    <property type="protein sequence ID" value="JAD30738.1"/>
    <property type="molecule type" value="Transcribed_RNA"/>
</dbReference>
<sequence length="29" mass="3293">MLWRPFGGDPQRLVTAGMEAAYVSRRRGN</sequence>
<evidence type="ECO:0000313" key="1">
    <source>
        <dbReference type="EMBL" id="JAD30738.1"/>
    </source>
</evidence>
<name>A0A0A8YZ93_ARUDO</name>
<protein>
    <submittedName>
        <fullName evidence="1">Uncharacterized protein</fullName>
    </submittedName>
</protein>
<organism evidence="1">
    <name type="scientific">Arundo donax</name>
    <name type="common">Giant reed</name>
    <name type="synonym">Donax arundinaceus</name>
    <dbReference type="NCBI Taxonomy" id="35708"/>
    <lineage>
        <taxon>Eukaryota</taxon>
        <taxon>Viridiplantae</taxon>
        <taxon>Streptophyta</taxon>
        <taxon>Embryophyta</taxon>
        <taxon>Tracheophyta</taxon>
        <taxon>Spermatophyta</taxon>
        <taxon>Magnoliopsida</taxon>
        <taxon>Liliopsida</taxon>
        <taxon>Poales</taxon>
        <taxon>Poaceae</taxon>
        <taxon>PACMAD clade</taxon>
        <taxon>Arundinoideae</taxon>
        <taxon>Arundineae</taxon>
        <taxon>Arundo</taxon>
    </lineage>
</organism>